<evidence type="ECO:0000313" key="3">
    <source>
        <dbReference type="EMBL" id="MUN37044.1"/>
    </source>
</evidence>
<dbReference type="Pfam" id="PF19803">
    <property type="entry name" value="DUF6286"/>
    <property type="match status" value="1"/>
</dbReference>
<proteinExistence type="predicted"/>
<dbReference type="InterPro" id="IPR046253">
    <property type="entry name" value="DUF6286"/>
</dbReference>
<reference evidence="3 4" key="1">
    <citation type="submission" date="2019-11" db="EMBL/GenBank/DDBJ databases">
        <authorList>
            <person name="Cao P."/>
        </authorList>
    </citation>
    <scope>NUCLEOTIDE SEQUENCE [LARGE SCALE GENOMIC DNA]</scope>
    <source>
        <strain evidence="3 4">NEAU-AAG5</strain>
    </source>
</reference>
<dbReference type="RefSeq" id="WP_156216052.1">
    <property type="nucleotide sequence ID" value="NZ_WOFH01000003.1"/>
</dbReference>
<organism evidence="3 4">
    <name type="scientific">Actinomadura litoris</name>
    <dbReference type="NCBI Taxonomy" id="2678616"/>
    <lineage>
        <taxon>Bacteria</taxon>
        <taxon>Bacillati</taxon>
        <taxon>Actinomycetota</taxon>
        <taxon>Actinomycetes</taxon>
        <taxon>Streptosporangiales</taxon>
        <taxon>Thermomonosporaceae</taxon>
        <taxon>Actinomadura</taxon>
    </lineage>
</organism>
<evidence type="ECO:0000259" key="2">
    <source>
        <dbReference type="Pfam" id="PF19803"/>
    </source>
</evidence>
<dbReference type="Proteomes" id="UP000432015">
    <property type="component" value="Unassembled WGS sequence"/>
</dbReference>
<protein>
    <recommendedName>
        <fullName evidence="2">DUF6286 domain-containing protein</fullName>
    </recommendedName>
</protein>
<gene>
    <name evidence="3" type="ORF">GNZ18_10595</name>
</gene>
<dbReference type="EMBL" id="WOFH01000003">
    <property type="protein sequence ID" value="MUN37044.1"/>
    <property type="molecule type" value="Genomic_DNA"/>
</dbReference>
<name>A0A7K1KXX6_9ACTN</name>
<keyword evidence="4" id="KW-1185">Reference proteome</keyword>
<feature type="transmembrane region" description="Helical" evidence="1">
    <location>
        <begin position="68"/>
        <end position="90"/>
    </location>
</feature>
<evidence type="ECO:0000256" key="1">
    <source>
        <dbReference type="SAM" id="Phobius"/>
    </source>
</evidence>
<keyword evidence="1" id="KW-1133">Transmembrane helix</keyword>
<accession>A0A7K1KXX6</accession>
<dbReference type="AlphaFoldDB" id="A0A7K1KXX6"/>
<keyword evidence="1" id="KW-0472">Membrane</keyword>
<sequence length="188" mass="20137">MRTPADRAARHAFRSRRVWPGLIAALLLTAAAAITAVEVISAWAGHPAHIVAYGRVRDWADDTAWKDWQALAAASGLTLLGLLFLGAGLLPGRSRLVPLHGDDPDLLMGVTRRGLKDAVAAAAGDAPGVSGVRRVRLRPRRVKVVAVTPVRDSADLDERVGAAVGDRLGRLRPLPDRSVSVRLKHREV</sequence>
<feature type="domain" description="DUF6286" evidence="2">
    <location>
        <begin position="79"/>
        <end position="183"/>
    </location>
</feature>
<comment type="caution">
    <text evidence="3">The sequence shown here is derived from an EMBL/GenBank/DDBJ whole genome shotgun (WGS) entry which is preliminary data.</text>
</comment>
<evidence type="ECO:0000313" key="4">
    <source>
        <dbReference type="Proteomes" id="UP000432015"/>
    </source>
</evidence>
<keyword evidence="1" id="KW-0812">Transmembrane</keyword>